<dbReference type="InterPro" id="IPR055222">
    <property type="entry name" value="PRISE-like_Rossmann-fold"/>
</dbReference>
<dbReference type="InterPro" id="IPR036291">
    <property type="entry name" value="NAD(P)-bd_dom_sf"/>
</dbReference>
<dbReference type="PANTHER" id="PTHR32487">
    <property type="entry name" value="3-OXO-DELTA(4,5)-STEROID 5-BETA-REDUCTASE"/>
    <property type="match status" value="1"/>
</dbReference>
<dbReference type="Pfam" id="PF22917">
    <property type="entry name" value="PRISE"/>
    <property type="match status" value="1"/>
</dbReference>
<dbReference type="Gene3D" id="3.40.50.720">
    <property type="entry name" value="NAD(P)-binding Rossmann-like Domain"/>
    <property type="match status" value="1"/>
</dbReference>
<comment type="caution">
    <text evidence="2">The sequence shown here is derived from an EMBL/GenBank/DDBJ whole genome shotgun (WGS) entry which is preliminary data.</text>
</comment>
<evidence type="ECO:0000313" key="2">
    <source>
        <dbReference type="EMBL" id="CAI6097704.1"/>
    </source>
</evidence>
<keyword evidence="3" id="KW-1185">Reference proteome</keyword>
<dbReference type="EMBL" id="CABFNP030001295">
    <property type="protein sequence ID" value="CAI6097704.1"/>
    <property type="molecule type" value="Genomic_DNA"/>
</dbReference>
<dbReference type="PANTHER" id="PTHR32487:SF8">
    <property type="entry name" value="NAD-DEPENDENT EPIMERASE_DEHYDRATASE DOMAIN-CONTAINING PROTEIN"/>
    <property type="match status" value="1"/>
</dbReference>
<accession>A0AA35MIB8</accession>
<dbReference type="CDD" id="cd08948">
    <property type="entry name" value="5beta-POR_like_SDR_a"/>
    <property type="match status" value="1"/>
</dbReference>
<sequence length="391" mass="43302">MAHALIFGASGISGWSLLNQTRVYPSETAFKRITGTTNRPLALNQALIAEDEKIKLISGIDLRAGVEEVVAKLQNQIPDIATNIRVVKSTILIPCAAYIQEKTPEKMKTTNTHILEVAIQAAEKVAPNLQTFILQTGGNGYGLEFPDQVQIKAPLSESLPRIPEPWASKVFYYAQHDLLIAASRNKKWTFSEIRPEVIVGFSPSSNFMNLAQGLGALLSLYKEVKGAGTSFPFPGTLSGYNATFTDTSQDILAKMEIFAALNPETCGKGAIINVADGPTMTWAQLWPRLCEHFGLVGTGPQDNNISTQDFVNKHKDAWLKIAKRHGLSEKVVEQMDWAFIHFVLTDFAFDREYDLAYSRKLGFTEKVDTVHGYITAWERMRQAKILPPKGS</sequence>
<dbReference type="SUPFAM" id="SSF51735">
    <property type="entry name" value="NAD(P)-binding Rossmann-fold domains"/>
    <property type="match status" value="1"/>
</dbReference>
<evidence type="ECO:0000259" key="1">
    <source>
        <dbReference type="Pfam" id="PF22917"/>
    </source>
</evidence>
<dbReference type="AlphaFoldDB" id="A0AA35MIB8"/>
<evidence type="ECO:0000313" key="3">
    <source>
        <dbReference type="Proteomes" id="UP001160390"/>
    </source>
</evidence>
<dbReference type="Proteomes" id="UP001160390">
    <property type="component" value="Unassembled WGS sequence"/>
</dbReference>
<gene>
    <name evidence="2" type="ORF">CCHLO57077_00015543</name>
</gene>
<organism evidence="2 3">
    <name type="scientific">Clonostachys chloroleuca</name>
    <dbReference type="NCBI Taxonomy" id="1926264"/>
    <lineage>
        <taxon>Eukaryota</taxon>
        <taxon>Fungi</taxon>
        <taxon>Dikarya</taxon>
        <taxon>Ascomycota</taxon>
        <taxon>Pezizomycotina</taxon>
        <taxon>Sordariomycetes</taxon>
        <taxon>Hypocreomycetidae</taxon>
        <taxon>Hypocreales</taxon>
        <taxon>Bionectriaceae</taxon>
        <taxon>Clonostachys</taxon>
    </lineage>
</organism>
<name>A0AA35MIB8_9HYPO</name>
<reference evidence="2" key="1">
    <citation type="submission" date="2023-01" db="EMBL/GenBank/DDBJ databases">
        <authorList>
            <person name="Piombo E."/>
        </authorList>
    </citation>
    <scope>NUCLEOTIDE SEQUENCE</scope>
</reference>
<protein>
    <recommendedName>
        <fullName evidence="1">PRISE-like Rossmann-fold domain-containing protein</fullName>
    </recommendedName>
</protein>
<feature type="domain" description="PRISE-like Rossmann-fold" evidence="1">
    <location>
        <begin position="4"/>
        <end position="387"/>
    </location>
</feature>
<proteinExistence type="predicted"/>